<evidence type="ECO:0000313" key="3">
    <source>
        <dbReference type="Proteomes" id="UP000286997"/>
    </source>
</evidence>
<keyword evidence="3" id="KW-1185">Reference proteome</keyword>
<reference evidence="2 3" key="1">
    <citation type="submission" date="2019-01" db="EMBL/GenBank/DDBJ databases">
        <authorList>
            <person name="Chen W.-M."/>
        </authorList>
    </citation>
    <scope>NUCLEOTIDE SEQUENCE [LARGE SCALE GENOMIC DNA]</scope>
    <source>
        <strain evidence="2 3">TER-1</strain>
    </source>
</reference>
<organism evidence="2 3">
    <name type="scientific">Methylobacterium oryzihabitans</name>
    <dbReference type="NCBI Taxonomy" id="2499852"/>
    <lineage>
        <taxon>Bacteria</taxon>
        <taxon>Pseudomonadati</taxon>
        <taxon>Pseudomonadota</taxon>
        <taxon>Alphaproteobacteria</taxon>
        <taxon>Hyphomicrobiales</taxon>
        <taxon>Methylobacteriaceae</taxon>
        <taxon>Methylobacterium</taxon>
    </lineage>
</organism>
<proteinExistence type="predicted"/>
<dbReference type="Proteomes" id="UP000286997">
    <property type="component" value="Unassembled WGS sequence"/>
</dbReference>
<comment type="caution">
    <text evidence="2">The sequence shown here is derived from an EMBL/GenBank/DDBJ whole genome shotgun (WGS) entry which is preliminary data.</text>
</comment>
<dbReference type="RefSeq" id="WP_127726855.1">
    <property type="nucleotide sequence ID" value="NZ_SACP01000001.1"/>
</dbReference>
<dbReference type="AlphaFoldDB" id="A0A3S2YXE0"/>
<accession>A0A3S2YXE0</accession>
<gene>
    <name evidence="2" type="ORF">EOE48_00710</name>
</gene>
<evidence type="ECO:0000256" key="1">
    <source>
        <dbReference type="SAM" id="MobiDB-lite"/>
    </source>
</evidence>
<name>A0A3S2YXE0_9HYPH</name>
<protein>
    <submittedName>
        <fullName evidence="2">Uncharacterized protein</fullName>
    </submittedName>
</protein>
<sequence>MTDAAHPDSDDGRFDKGGEADDPPPRPLALAHLQLSPIENKPARRFQLRLTLACNIDTIDGADASYELRLRQCHVHLVMQNCTLDYRSAYSWTLPGEVFSGTSTETSRKAASRRGEAAAEAGLAGKFFGHLGVKGSGKISAQRSSGQTAEESFTSQHSLQIIGFIGESWFVGDQFRGDPRHGGYLRERYFHERGNDPLCAVDVKPGAALATVTAEVRVRMGQLDGYLLDPLGRPKREIGAGEAEDIARSLKDRLSGMVVGKTLRAQQADRYPDLPPSVFVLATDVVRAHMPRERTTALSAPVLPAIPAGLPTRTTRRQSKSKP</sequence>
<feature type="compositionally biased region" description="Basic and acidic residues" evidence="1">
    <location>
        <begin position="1"/>
        <end position="19"/>
    </location>
</feature>
<evidence type="ECO:0000313" key="2">
    <source>
        <dbReference type="EMBL" id="RVU21612.1"/>
    </source>
</evidence>
<dbReference type="EMBL" id="SACP01000001">
    <property type="protein sequence ID" value="RVU21612.1"/>
    <property type="molecule type" value="Genomic_DNA"/>
</dbReference>
<feature type="region of interest" description="Disordered" evidence="1">
    <location>
        <begin position="1"/>
        <end position="26"/>
    </location>
</feature>